<dbReference type="Proteomes" id="UP001430356">
    <property type="component" value="Unassembled WGS sequence"/>
</dbReference>
<dbReference type="AlphaFoldDB" id="A0AAW0EZY8"/>
<keyword evidence="1" id="KW-0175">Coiled coil</keyword>
<evidence type="ECO:0000313" key="3">
    <source>
        <dbReference type="EMBL" id="KAK7198449.1"/>
    </source>
</evidence>
<keyword evidence="4" id="KW-1185">Reference proteome</keyword>
<dbReference type="PROSITE" id="PS51257">
    <property type="entry name" value="PROKAR_LIPOPROTEIN"/>
    <property type="match status" value="1"/>
</dbReference>
<feature type="compositionally biased region" description="Low complexity" evidence="2">
    <location>
        <begin position="437"/>
        <end position="453"/>
    </location>
</feature>
<reference evidence="3 4" key="1">
    <citation type="journal article" date="2021" name="MBio">
        <title>A New Model Trypanosomatid, Novymonas esmeraldas: Genomic Perception of Its 'Candidatus Pandoraea novymonadis' Endosymbiont.</title>
        <authorList>
            <person name="Zakharova A."/>
            <person name="Saura A."/>
            <person name="Butenko A."/>
            <person name="Podesvova L."/>
            <person name="Warmusova S."/>
            <person name="Kostygov A.Y."/>
            <person name="Nenarokova A."/>
            <person name="Lukes J."/>
            <person name="Opperdoes F.R."/>
            <person name="Yurchenko V."/>
        </authorList>
    </citation>
    <scope>NUCLEOTIDE SEQUENCE [LARGE SCALE GENOMIC DNA]</scope>
    <source>
        <strain evidence="3 4">E262AT.01</strain>
    </source>
</reference>
<name>A0AAW0EZY8_9TRYP</name>
<gene>
    <name evidence="3" type="ORF">NESM_000805200</name>
</gene>
<dbReference type="EMBL" id="JAECZO010000152">
    <property type="protein sequence ID" value="KAK7198449.1"/>
    <property type="molecule type" value="Genomic_DNA"/>
</dbReference>
<protein>
    <submittedName>
        <fullName evidence="3">Uncharacterized protein</fullName>
    </submittedName>
</protein>
<feature type="compositionally biased region" description="Acidic residues" evidence="2">
    <location>
        <begin position="417"/>
        <end position="426"/>
    </location>
</feature>
<feature type="region of interest" description="Disordered" evidence="2">
    <location>
        <begin position="367"/>
        <end position="471"/>
    </location>
</feature>
<comment type="caution">
    <text evidence="3">The sequence shown here is derived from an EMBL/GenBank/DDBJ whole genome shotgun (WGS) entry which is preliminary data.</text>
</comment>
<feature type="compositionally biased region" description="Low complexity" evidence="2">
    <location>
        <begin position="232"/>
        <end position="241"/>
    </location>
</feature>
<evidence type="ECO:0000256" key="1">
    <source>
        <dbReference type="SAM" id="Coils"/>
    </source>
</evidence>
<evidence type="ECO:0000256" key="2">
    <source>
        <dbReference type="SAM" id="MobiDB-lite"/>
    </source>
</evidence>
<proteinExistence type="predicted"/>
<feature type="region of interest" description="Disordered" evidence="2">
    <location>
        <begin position="231"/>
        <end position="252"/>
    </location>
</feature>
<feature type="coiled-coil region" evidence="1">
    <location>
        <begin position="197"/>
        <end position="224"/>
    </location>
</feature>
<accession>A0AAW0EZY8</accession>
<organism evidence="3 4">
    <name type="scientific">Novymonas esmeraldas</name>
    <dbReference type="NCBI Taxonomy" id="1808958"/>
    <lineage>
        <taxon>Eukaryota</taxon>
        <taxon>Discoba</taxon>
        <taxon>Euglenozoa</taxon>
        <taxon>Kinetoplastea</taxon>
        <taxon>Metakinetoplastina</taxon>
        <taxon>Trypanosomatida</taxon>
        <taxon>Trypanosomatidae</taxon>
        <taxon>Novymonas</taxon>
    </lineage>
</organism>
<sequence>MWRSEENIIAQTRPARLDTRYSTAAATATACTPVSAGWFHIPGSGASAPPMVVRPDGLVSSACESTSYTSACHSGSAVAARPAREPRRGDYGAYSSHRLLRDPERVDGAGGVSSSVSDVSSLLRQYRDENARLRAHIKAKEVREAHLLAKLEETGRSCAHAQLAWQEQRRAAEEASCGLFRSVDDGGVSLAGGGTAVERLRSQLADRDAEVRELQGRVEAYREALRRSRAYTAATTATPPAHAVERHGGSEGTAPATASLHLLLLESLHTADYLVKVFNAMDHCHSTRHGDGSDRGCRRSLHDCRLHCLQAALRGAPLSPELLELEAGRENDTAAANVETAVAVREELLYCQTMAVRLAASLLGAEAPTPDPGDHPRVSTACEQDTAATSPPPARPTTASSPPPAAAAHADGHERSDDETDVDAAEGESVVERVESAVTAPAPAAAAATATGPSRRRPSRCRPDVGDCEVQ</sequence>
<evidence type="ECO:0000313" key="4">
    <source>
        <dbReference type="Proteomes" id="UP001430356"/>
    </source>
</evidence>
<feature type="compositionally biased region" description="Pro residues" evidence="2">
    <location>
        <begin position="390"/>
        <end position="405"/>
    </location>
</feature>